<evidence type="ECO:0000256" key="5">
    <source>
        <dbReference type="ARBA" id="ARBA00022490"/>
    </source>
</evidence>
<dbReference type="NCBIfam" id="TIGR00398">
    <property type="entry name" value="metG"/>
    <property type="match status" value="1"/>
</dbReference>
<dbReference type="NCBIfam" id="NF001100">
    <property type="entry name" value="PRK00133.1"/>
    <property type="match status" value="1"/>
</dbReference>
<dbReference type="Pfam" id="PF19303">
    <property type="entry name" value="Anticodon_3"/>
    <property type="match status" value="1"/>
</dbReference>
<dbReference type="InterPro" id="IPR041598">
    <property type="entry name" value="MARS_N"/>
</dbReference>
<evidence type="ECO:0000256" key="6">
    <source>
        <dbReference type="ARBA" id="ARBA00022555"/>
    </source>
</evidence>
<evidence type="ECO:0000313" key="20">
    <source>
        <dbReference type="Proteomes" id="UP001152798"/>
    </source>
</evidence>
<dbReference type="GO" id="GO:0005829">
    <property type="term" value="C:cytosol"/>
    <property type="evidence" value="ECO:0007669"/>
    <property type="project" value="TreeGrafter"/>
</dbReference>
<dbReference type="EC" id="6.1.1.10" evidence="3"/>
<evidence type="ECO:0000313" key="19">
    <source>
        <dbReference type="EMBL" id="CAH1408079.1"/>
    </source>
</evidence>
<dbReference type="GO" id="GO:0004825">
    <property type="term" value="F:methionine-tRNA ligase activity"/>
    <property type="evidence" value="ECO:0007669"/>
    <property type="project" value="UniProtKB-EC"/>
</dbReference>
<dbReference type="InterPro" id="IPR000738">
    <property type="entry name" value="WHEP-TRS_dom"/>
</dbReference>
<evidence type="ECO:0000259" key="18">
    <source>
        <dbReference type="PROSITE" id="PS51185"/>
    </source>
</evidence>
<dbReference type="GO" id="GO:0000049">
    <property type="term" value="F:tRNA binding"/>
    <property type="evidence" value="ECO:0007669"/>
    <property type="project" value="UniProtKB-KW"/>
</dbReference>
<dbReference type="PROSITE" id="PS00178">
    <property type="entry name" value="AA_TRNA_LIGASE_I"/>
    <property type="match status" value="1"/>
</dbReference>
<dbReference type="GO" id="GO:0005524">
    <property type="term" value="F:ATP binding"/>
    <property type="evidence" value="ECO:0007669"/>
    <property type="project" value="UniProtKB-KW"/>
</dbReference>
<reference evidence="19" key="1">
    <citation type="submission" date="2022-01" db="EMBL/GenBank/DDBJ databases">
        <authorList>
            <person name="King R."/>
        </authorList>
    </citation>
    <scope>NUCLEOTIDE SEQUENCE</scope>
</reference>
<dbReference type="HAMAP" id="MF_00098">
    <property type="entry name" value="Met_tRNA_synth_type1"/>
    <property type="match status" value="1"/>
</dbReference>
<accession>A0A9P0HTU9</accession>
<dbReference type="Gene3D" id="3.40.30.10">
    <property type="entry name" value="Glutaredoxin"/>
    <property type="match status" value="1"/>
</dbReference>
<dbReference type="PANTHER" id="PTHR45765:SF1">
    <property type="entry name" value="METHIONINE--TRNA LIGASE, CYTOPLASMIC"/>
    <property type="match status" value="1"/>
</dbReference>
<dbReference type="InterPro" id="IPR029038">
    <property type="entry name" value="MetRS_Zn"/>
</dbReference>
<keyword evidence="20" id="KW-1185">Reference proteome</keyword>
<dbReference type="Gene3D" id="1.20.1050.10">
    <property type="match status" value="1"/>
</dbReference>
<dbReference type="PANTHER" id="PTHR45765">
    <property type="entry name" value="METHIONINE--TRNA LIGASE"/>
    <property type="match status" value="1"/>
</dbReference>
<evidence type="ECO:0000256" key="2">
    <source>
        <dbReference type="ARBA" id="ARBA00005594"/>
    </source>
</evidence>
<dbReference type="InterPro" id="IPR014729">
    <property type="entry name" value="Rossmann-like_a/b/a_fold"/>
</dbReference>
<evidence type="ECO:0000256" key="10">
    <source>
        <dbReference type="ARBA" id="ARBA00022884"/>
    </source>
</evidence>
<keyword evidence="12 15" id="KW-0030">Aminoacyl-tRNA synthetase</keyword>
<dbReference type="InterPro" id="IPR009068">
    <property type="entry name" value="uS15_NS1_RNA-bd_sf"/>
</dbReference>
<dbReference type="InterPro" id="IPR014758">
    <property type="entry name" value="Met-tRNA_synth"/>
</dbReference>
<keyword evidence="6" id="KW-0820">tRNA-binding</keyword>
<keyword evidence="10" id="KW-0694">RNA-binding</keyword>
<dbReference type="SUPFAM" id="SSF57770">
    <property type="entry name" value="Methionyl-tRNA synthetase (MetRS), Zn-domain"/>
    <property type="match status" value="1"/>
</dbReference>
<dbReference type="InterPro" id="IPR015413">
    <property type="entry name" value="Methionyl/Leucyl_tRNA_Synth"/>
</dbReference>
<dbReference type="GO" id="GO:0006431">
    <property type="term" value="P:methionyl-tRNA aminoacylation"/>
    <property type="evidence" value="ECO:0007669"/>
    <property type="project" value="InterPro"/>
</dbReference>
<evidence type="ECO:0000256" key="8">
    <source>
        <dbReference type="ARBA" id="ARBA00022741"/>
    </source>
</evidence>
<dbReference type="EMBL" id="OV725083">
    <property type="protein sequence ID" value="CAH1408079.1"/>
    <property type="molecule type" value="Genomic_DNA"/>
</dbReference>
<dbReference type="SUPFAM" id="SSF52374">
    <property type="entry name" value="Nucleotidylyl transferase"/>
    <property type="match status" value="1"/>
</dbReference>
<keyword evidence="5" id="KW-0963">Cytoplasm</keyword>
<evidence type="ECO:0000256" key="12">
    <source>
        <dbReference type="ARBA" id="ARBA00023146"/>
    </source>
</evidence>
<dbReference type="GO" id="GO:0017101">
    <property type="term" value="C:aminoacyl-tRNA synthetase multienzyme complex"/>
    <property type="evidence" value="ECO:0007669"/>
    <property type="project" value="TreeGrafter"/>
</dbReference>
<dbReference type="Gene3D" id="2.20.28.20">
    <property type="entry name" value="Methionyl-tRNA synthetase, Zn-domain"/>
    <property type="match status" value="1"/>
</dbReference>
<dbReference type="OrthoDB" id="5844513at2759"/>
<dbReference type="PRINTS" id="PR01041">
    <property type="entry name" value="TRNASYNTHMET"/>
</dbReference>
<dbReference type="Pfam" id="PF00458">
    <property type="entry name" value="WHEP-TRS"/>
    <property type="match status" value="2"/>
</dbReference>
<dbReference type="InterPro" id="IPR009080">
    <property type="entry name" value="tRNAsynth_Ia_anticodon-bd"/>
</dbReference>
<protein>
    <recommendedName>
        <fullName evidence="4">Methionine--tRNA ligase, cytoplasmic</fullName>
        <ecNumber evidence="3">6.1.1.10</ecNumber>
    </recommendedName>
    <alternativeName>
        <fullName evidence="13">Methionyl-tRNA synthetase</fullName>
    </alternativeName>
</protein>
<dbReference type="InterPro" id="IPR010987">
    <property type="entry name" value="Glutathione-S-Trfase_C-like"/>
</dbReference>
<dbReference type="PROSITE" id="PS51185">
    <property type="entry name" value="WHEP_TRS_2"/>
    <property type="match status" value="2"/>
</dbReference>
<dbReference type="Gene3D" id="3.40.50.620">
    <property type="entry name" value="HUPs"/>
    <property type="match status" value="1"/>
</dbReference>
<keyword evidence="7 15" id="KW-0436">Ligase</keyword>
<dbReference type="CDD" id="cd00939">
    <property type="entry name" value="MetRS_RNA"/>
    <property type="match status" value="1"/>
</dbReference>
<evidence type="ECO:0000256" key="15">
    <source>
        <dbReference type="RuleBase" id="RU363039"/>
    </source>
</evidence>
<comment type="subcellular location">
    <subcellularLocation>
        <location evidence="1">Cytoplasm</location>
    </subcellularLocation>
</comment>
<sequence length="970" mass="109288">MKLYTNDSNTISLKILISCEIVGKNVEIEIVQVDDKRFQGPKRLPVLLLDTGVSLFSSNTAASVLFHPQEEDVEAVNKWLSWEAEKLQPVLVLYHNKNEFISIVEELFNELNSALSSTTHLVGDKITTADICVWSALYPIYTEEKFKSKLFNDRKGILKWFENLYQQKYFKDAEKKLNAKKGFAAMQSIATACWYPLPSSVSEDVSVSSKEKSDELVSAEEVNLAISAWEKGPSSRVKIKQTKKPILPLKGEKNILITSALPYVNNVPHLGNIIGCVLSADVFARYCRARSWNTLFISGTDEYGTATETKALEEGLTPQEICDKYFAIHSDIYSWFNISFDHFGRTTTVEQKEVVQNIFNACHKNGFTSVAEMDQLFCEKCERFLADRFVEGTCPDCKFEDARGDQCDGCGHLMNTVDLIAPRCKLCQTTPVVRQSQQLFLELPKIDSWLGNWVDQTSNGWSNNAKVITKSWLNKGLKPRCITRDLKWGVPVPLKNFEQKVFYVWFDAPIGYMSMTKVYTKDWLKWWKVDPQCDVKLYQFMAKDNVPFHGIMFPATLYASKGNYVMLSHLMATEYLNYEDGKFSKSRGIGVFGNDAKETGIPSDIFRFYLLYIRPESQDSNFSWADFAIKVNTELLNNVGNFINRSLMFADKFYAGCIPPISVTEEEKKLLGLVRMELKSYISSLDKAKLREGIKYILNISRHGNLYIQSHKPWELVKGSDDEKSRAGTIVGVACNMVCLLTSLLQPYMPDTVKTLSQQLNLPIESFSIEADFIPYLDAGHKIGKPFPLFTKIEPAVAESLKAKYAGRQKSGSPESVAPSTPSNVHTLANANDYLKAIKSLEEAVTKQGDLVRSMKAAGKSKEELQPMISALLDIKKKHTEMKTAYEKQANGLPLPEKEKTPNPDLIASLEKEVANQGEKVRILKTSGADKTVWQPEVNILLDLKKKLAEATGTPVVQPQPAGKKKKSKK</sequence>
<dbReference type="AlphaFoldDB" id="A0A9P0HTU9"/>
<evidence type="ECO:0000256" key="16">
    <source>
        <dbReference type="SAM" id="MobiDB-lite"/>
    </source>
</evidence>
<feature type="region of interest" description="Disordered" evidence="16">
    <location>
        <begin position="950"/>
        <end position="970"/>
    </location>
</feature>
<dbReference type="Gene3D" id="1.10.730.10">
    <property type="entry name" value="Isoleucyl-tRNA Synthetase, Domain 1"/>
    <property type="match status" value="1"/>
</dbReference>
<dbReference type="CDD" id="cd07957">
    <property type="entry name" value="Anticodon_Ia_Met"/>
    <property type="match status" value="1"/>
</dbReference>
<name>A0A9P0HTU9_NEZVI</name>
<dbReference type="Proteomes" id="UP001152798">
    <property type="component" value="Chromosome 7"/>
</dbReference>
<dbReference type="InterPro" id="IPR036282">
    <property type="entry name" value="Glutathione-S-Trfase_C_sf"/>
</dbReference>
<gene>
    <name evidence="19" type="ORF">NEZAVI_LOCUS15674</name>
</gene>
<dbReference type="InterPro" id="IPR001412">
    <property type="entry name" value="aa-tRNA-synth_I_CS"/>
</dbReference>
<evidence type="ECO:0000256" key="7">
    <source>
        <dbReference type="ARBA" id="ARBA00022598"/>
    </source>
</evidence>
<dbReference type="FunFam" id="1.10.287.10:FF:000014">
    <property type="entry name" value="Methionyl-tRNA synthetase"/>
    <property type="match status" value="1"/>
</dbReference>
<dbReference type="FunFam" id="1.10.730.10:FF:000031">
    <property type="entry name" value="Putative Methionyl-tRNA synthetase"/>
    <property type="match status" value="1"/>
</dbReference>
<comment type="catalytic activity">
    <reaction evidence="14">
        <text>tRNA(Met) + L-methionine + ATP = L-methionyl-tRNA(Met) + AMP + diphosphate</text>
        <dbReference type="Rhea" id="RHEA:13481"/>
        <dbReference type="Rhea" id="RHEA-COMP:9667"/>
        <dbReference type="Rhea" id="RHEA-COMP:9698"/>
        <dbReference type="ChEBI" id="CHEBI:30616"/>
        <dbReference type="ChEBI" id="CHEBI:33019"/>
        <dbReference type="ChEBI" id="CHEBI:57844"/>
        <dbReference type="ChEBI" id="CHEBI:78442"/>
        <dbReference type="ChEBI" id="CHEBI:78530"/>
        <dbReference type="ChEBI" id="CHEBI:456215"/>
        <dbReference type="EC" id="6.1.1.10"/>
    </reaction>
</comment>
<feature type="domain" description="WHEP-TRS" evidence="18">
    <location>
        <begin position="837"/>
        <end position="893"/>
    </location>
</feature>
<dbReference type="InterPro" id="IPR041872">
    <property type="entry name" value="Anticodon_Met"/>
</dbReference>
<dbReference type="Pfam" id="PF18485">
    <property type="entry name" value="GST_N_5"/>
    <property type="match status" value="1"/>
</dbReference>
<evidence type="ECO:0000256" key="14">
    <source>
        <dbReference type="ARBA" id="ARBA00047364"/>
    </source>
</evidence>
<dbReference type="InterPro" id="IPR053836">
    <property type="entry name" value="Arc1-like_N"/>
</dbReference>
<dbReference type="SUPFAM" id="SSF47323">
    <property type="entry name" value="Anticodon-binding domain of a subclass of class I aminoacyl-tRNA synthetases"/>
    <property type="match status" value="1"/>
</dbReference>
<dbReference type="Pfam" id="PF09334">
    <property type="entry name" value="tRNA-synt_1g"/>
    <property type="match status" value="1"/>
</dbReference>
<evidence type="ECO:0000256" key="11">
    <source>
        <dbReference type="ARBA" id="ARBA00022917"/>
    </source>
</evidence>
<keyword evidence="8 15" id="KW-0547">Nucleotide-binding</keyword>
<proteinExistence type="inferred from homology"/>
<comment type="similarity">
    <text evidence="2 15">Belongs to the class-I aminoacyl-tRNA synthetase family.</text>
</comment>
<keyword evidence="11 15" id="KW-0648">Protein biosynthesis</keyword>
<keyword evidence="9 15" id="KW-0067">ATP-binding</keyword>
<dbReference type="PROSITE" id="PS50405">
    <property type="entry name" value="GST_CTER"/>
    <property type="match status" value="1"/>
</dbReference>
<evidence type="ECO:0000256" key="9">
    <source>
        <dbReference type="ARBA" id="ARBA00022840"/>
    </source>
</evidence>
<evidence type="ECO:0000256" key="13">
    <source>
        <dbReference type="ARBA" id="ARBA00030904"/>
    </source>
</evidence>
<feature type="domain" description="GST C-terminal" evidence="17">
    <location>
        <begin position="39"/>
        <end position="183"/>
    </location>
</feature>
<dbReference type="SUPFAM" id="SSF47060">
    <property type="entry name" value="S15/NS1 RNA-binding domain"/>
    <property type="match status" value="2"/>
</dbReference>
<dbReference type="Gene3D" id="1.10.287.10">
    <property type="entry name" value="S15/NS1, RNA-binding"/>
    <property type="match status" value="2"/>
</dbReference>
<organism evidence="19 20">
    <name type="scientific">Nezara viridula</name>
    <name type="common">Southern green stink bug</name>
    <name type="synonym">Cimex viridulus</name>
    <dbReference type="NCBI Taxonomy" id="85310"/>
    <lineage>
        <taxon>Eukaryota</taxon>
        <taxon>Metazoa</taxon>
        <taxon>Ecdysozoa</taxon>
        <taxon>Arthropoda</taxon>
        <taxon>Hexapoda</taxon>
        <taxon>Insecta</taxon>
        <taxon>Pterygota</taxon>
        <taxon>Neoptera</taxon>
        <taxon>Paraneoptera</taxon>
        <taxon>Hemiptera</taxon>
        <taxon>Heteroptera</taxon>
        <taxon>Panheteroptera</taxon>
        <taxon>Pentatomomorpha</taxon>
        <taxon>Pentatomoidea</taxon>
        <taxon>Pentatomidae</taxon>
        <taxon>Pentatominae</taxon>
        <taxon>Nezara</taxon>
    </lineage>
</organism>
<dbReference type="SUPFAM" id="SSF47616">
    <property type="entry name" value="GST C-terminal domain-like"/>
    <property type="match status" value="1"/>
</dbReference>
<evidence type="ECO:0000256" key="4">
    <source>
        <dbReference type="ARBA" id="ARBA00018335"/>
    </source>
</evidence>
<dbReference type="FunFam" id="2.20.28.20:FF:000001">
    <property type="entry name" value="Methionine--tRNA ligase"/>
    <property type="match status" value="1"/>
</dbReference>
<feature type="domain" description="WHEP-TRS" evidence="18">
    <location>
        <begin position="906"/>
        <end position="962"/>
    </location>
</feature>
<evidence type="ECO:0000259" key="17">
    <source>
        <dbReference type="PROSITE" id="PS50405"/>
    </source>
</evidence>
<dbReference type="InterPro" id="IPR033911">
    <property type="entry name" value="MetRS_core"/>
</dbReference>
<evidence type="ECO:0000256" key="1">
    <source>
        <dbReference type="ARBA" id="ARBA00004496"/>
    </source>
</evidence>
<dbReference type="Pfam" id="PF21972">
    <property type="entry name" value="Arc1p_N_like"/>
    <property type="match status" value="1"/>
</dbReference>
<dbReference type="SMART" id="SM00991">
    <property type="entry name" value="WHEP-TRS"/>
    <property type="match status" value="2"/>
</dbReference>
<dbReference type="CDD" id="cd00814">
    <property type="entry name" value="MetRS_core"/>
    <property type="match status" value="1"/>
</dbReference>
<dbReference type="InterPro" id="IPR023458">
    <property type="entry name" value="Met-tRNA_ligase_1"/>
</dbReference>
<evidence type="ECO:0000256" key="3">
    <source>
        <dbReference type="ARBA" id="ARBA00012838"/>
    </source>
</evidence>